<evidence type="ECO:0000313" key="2">
    <source>
        <dbReference type="EMBL" id="KAE8352283.1"/>
    </source>
</evidence>
<accession>A0A5N6Z583</accession>
<dbReference type="Proteomes" id="UP000327118">
    <property type="component" value="Unassembled WGS sequence"/>
</dbReference>
<sequence length="179" mass="18817">MAAVIEPHLLWVLVVGVIVWFVAKSFSQVTDEVAAWLRVRVRLWLDRRWPLPAESRLETGPGGGQSTGGEQSPSVVTSSPDSPGNGWLVQTAIRVSKWLEDIRRPSSVPRRGGDVEAAPRRSGRDSRGSDSPCPAAGVERARTDQPVTGGGAGDMNAIVSAVGALAGNDPAGSQIDTSA</sequence>
<gene>
    <name evidence="2" type="ORF">BDV28DRAFT_149204</name>
</gene>
<feature type="region of interest" description="Disordered" evidence="1">
    <location>
        <begin position="54"/>
        <end position="87"/>
    </location>
</feature>
<dbReference type="AlphaFoldDB" id="A0A5N6Z583"/>
<keyword evidence="3" id="KW-1185">Reference proteome</keyword>
<feature type="compositionally biased region" description="Basic and acidic residues" evidence="1">
    <location>
        <begin position="111"/>
        <end position="128"/>
    </location>
</feature>
<dbReference type="EMBL" id="ML739136">
    <property type="protein sequence ID" value="KAE8352283.1"/>
    <property type="molecule type" value="Genomic_DNA"/>
</dbReference>
<reference evidence="3" key="1">
    <citation type="submission" date="2019-04" db="EMBL/GenBank/DDBJ databases">
        <title>Friends and foes A comparative genomics studyof 23 Aspergillus species from section Flavi.</title>
        <authorList>
            <consortium name="DOE Joint Genome Institute"/>
            <person name="Kjaerbolling I."/>
            <person name="Vesth T."/>
            <person name="Frisvad J.C."/>
            <person name="Nybo J.L."/>
            <person name="Theobald S."/>
            <person name="Kildgaard S."/>
            <person name="Isbrandt T."/>
            <person name="Kuo A."/>
            <person name="Sato A."/>
            <person name="Lyhne E.K."/>
            <person name="Kogle M.E."/>
            <person name="Wiebenga A."/>
            <person name="Kun R.S."/>
            <person name="Lubbers R.J."/>
            <person name="Makela M.R."/>
            <person name="Barry K."/>
            <person name="Chovatia M."/>
            <person name="Clum A."/>
            <person name="Daum C."/>
            <person name="Haridas S."/>
            <person name="He G."/>
            <person name="LaButti K."/>
            <person name="Lipzen A."/>
            <person name="Mondo S."/>
            <person name="Riley R."/>
            <person name="Salamov A."/>
            <person name="Simmons B.A."/>
            <person name="Magnuson J.K."/>
            <person name="Henrissat B."/>
            <person name="Mortensen U.H."/>
            <person name="Larsen T.O."/>
            <person name="Devries R.P."/>
            <person name="Grigoriev I.V."/>
            <person name="Machida M."/>
            <person name="Baker S.E."/>
            <person name="Andersen M.R."/>
        </authorList>
    </citation>
    <scope>NUCLEOTIDE SEQUENCE [LARGE SCALE GENOMIC DNA]</scope>
    <source>
        <strain evidence="3">CBS 553.77</strain>
    </source>
</reference>
<proteinExistence type="predicted"/>
<evidence type="ECO:0000256" key="1">
    <source>
        <dbReference type="SAM" id="MobiDB-lite"/>
    </source>
</evidence>
<name>A0A5N6Z583_9EURO</name>
<organism evidence="2 3">
    <name type="scientific">Aspergillus coremiiformis</name>
    <dbReference type="NCBI Taxonomy" id="138285"/>
    <lineage>
        <taxon>Eukaryota</taxon>
        <taxon>Fungi</taxon>
        <taxon>Dikarya</taxon>
        <taxon>Ascomycota</taxon>
        <taxon>Pezizomycotina</taxon>
        <taxon>Eurotiomycetes</taxon>
        <taxon>Eurotiomycetidae</taxon>
        <taxon>Eurotiales</taxon>
        <taxon>Aspergillaceae</taxon>
        <taxon>Aspergillus</taxon>
        <taxon>Aspergillus subgen. Circumdati</taxon>
    </lineage>
</organism>
<feature type="region of interest" description="Disordered" evidence="1">
    <location>
        <begin position="105"/>
        <end position="155"/>
    </location>
</feature>
<feature type="compositionally biased region" description="Low complexity" evidence="1">
    <location>
        <begin position="68"/>
        <end position="83"/>
    </location>
</feature>
<evidence type="ECO:0000313" key="3">
    <source>
        <dbReference type="Proteomes" id="UP000327118"/>
    </source>
</evidence>
<protein>
    <submittedName>
        <fullName evidence="2">Uncharacterized protein</fullName>
    </submittedName>
</protein>